<dbReference type="Proteomes" id="UP000031521">
    <property type="component" value="Chromosome"/>
</dbReference>
<dbReference type="Pfam" id="PF01297">
    <property type="entry name" value="ZnuA"/>
    <property type="match status" value="1"/>
</dbReference>
<evidence type="ECO:0000313" key="9">
    <source>
        <dbReference type="Proteomes" id="UP000031521"/>
    </source>
</evidence>
<evidence type="ECO:0000256" key="3">
    <source>
        <dbReference type="ARBA" id="ARBA00022448"/>
    </source>
</evidence>
<dbReference type="InterPro" id="IPR050492">
    <property type="entry name" value="Bact_metal-bind_prot9"/>
</dbReference>
<reference evidence="8 9" key="1">
    <citation type="journal article" date="2014" name="Int. J. Syst. Evol. Microbiol.">
        <title>Celeribacter indicus sp. nov., a polycyclic aromatic hydrocarbon-degrading bacterium from deep-sea sediment and reclassification of Huaishuia halophila as Celeribacter halophilus comb. nov.</title>
        <authorList>
            <person name="Lai Q."/>
            <person name="Cao J."/>
            <person name="Yuan J."/>
            <person name="Li F."/>
            <person name="Shao Z."/>
        </authorList>
    </citation>
    <scope>NUCLEOTIDE SEQUENCE [LARGE SCALE GENOMIC DNA]</scope>
    <source>
        <strain evidence="8">P73</strain>
    </source>
</reference>
<keyword evidence="3" id="KW-0813">Transport</keyword>
<dbReference type="Gene3D" id="3.40.50.1980">
    <property type="entry name" value="Nitrogenase molybdenum iron protein domain"/>
    <property type="match status" value="3"/>
</dbReference>
<dbReference type="AlphaFoldDB" id="A0A0B5E6E6"/>
<keyword evidence="9" id="KW-1185">Reference proteome</keyword>
<evidence type="ECO:0000313" key="8">
    <source>
        <dbReference type="EMBL" id="AJE49015.1"/>
    </source>
</evidence>
<organism evidence="8 9">
    <name type="scientific">Celeribacter indicus</name>
    <dbReference type="NCBI Taxonomy" id="1208324"/>
    <lineage>
        <taxon>Bacteria</taxon>
        <taxon>Pseudomonadati</taxon>
        <taxon>Pseudomonadota</taxon>
        <taxon>Alphaproteobacteria</taxon>
        <taxon>Rhodobacterales</taxon>
        <taxon>Roseobacteraceae</taxon>
        <taxon>Celeribacter</taxon>
    </lineage>
</organism>
<dbReference type="InterPro" id="IPR006127">
    <property type="entry name" value="ZnuA-like"/>
</dbReference>
<dbReference type="RefSeq" id="WP_043871190.1">
    <property type="nucleotide sequence ID" value="NZ_CP004393.1"/>
</dbReference>
<keyword evidence="5" id="KW-0864">Zinc transport</keyword>
<dbReference type="STRING" id="1208324.P73_4300"/>
<feature type="signal peptide" evidence="7">
    <location>
        <begin position="1"/>
        <end position="21"/>
    </location>
</feature>
<dbReference type="SUPFAM" id="SSF53807">
    <property type="entry name" value="Helical backbone' metal receptor"/>
    <property type="match status" value="1"/>
</dbReference>
<evidence type="ECO:0000256" key="4">
    <source>
        <dbReference type="ARBA" id="ARBA00022729"/>
    </source>
</evidence>
<name>A0A0B5E6E6_9RHOB</name>
<dbReference type="KEGG" id="cid:P73_4300"/>
<feature type="chain" id="PRO_5002115775" description="High-affinity zinc uptake system protein ZnuA" evidence="7">
    <location>
        <begin position="22"/>
        <end position="366"/>
    </location>
</feature>
<gene>
    <name evidence="8" type="ORF">P73_4300</name>
</gene>
<dbReference type="PANTHER" id="PTHR42953:SF3">
    <property type="entry name" value="HIGH-AFFINITY ZINC UPTAKE SYSTEM PROTEIN ZNUA"/>
    <property type="match status" value="1"/>
</dbReference>
<feature type="compositionally biased region" description="Basic and acidic residues" evidence="6">
    <location>
        <begin position="124"/>
        <end position="198"/>
    </location>
</feature>
<dbReference type="HOGENOM" id="CLU_016838_1_2_5"/>
<keyword evidence="5" id="KW-0862">Zinc</keyword>
<protein>
    <recommendedName>
        <fullName evidence="2">High-affinity zinc uptake system protein ZnuA</fullName>
    </recommendedName>
</protein>
<dbReference type="EMBL" id="CP004393">
    <property type="protein sequence ID" value="AJE49015.1"/>
    <property type="molecule type" value="Genomic_DNA"/>
</dbReference>
<dbReference type="PANTHER" id="PTHR42953">
    <property type="entry name" value="HIGH-AFFINITY ZINC UPTAKE SYSTEM PROTEIN ZNUA-RELATED"/>
    <property type="match status" value="1"/>
</dbReference>
<dbReference type="GO" id="GO:0046872">
    <property type="term" value="F:metal ion binding"/>
    <property type="evidence" value="ECO:0007669"/>
    <property type="project" value="InterPro"/>
</dbReference>
<dbReference type="OrthoDB" id="7346865at2"/>
<feature type="region of interest" description="Disordered" evidence="6">
    <location>
        <begin position="124"/>
        <end position="200"/>
    </location>
</feature>
<proteinExistence type="inferred from homology"/>
<keyword evidence="5" id="KW-0406">Ion transport</keyword>
<evidence type="ECO:0000256" key="2">
    <source>
        <dbReference type="ARBA" id="ARBA00015915"/>
    </source>
</evidence>
<evidence type="ECO:0000256" key="6">
    <source>
        <dbReference type="SAM" id="MobiDB-lite"/>
    </source>
</evidence>
<evidence type="ECO:0000256" key="1">
    <source>
        <dbReference type="ARBA" id="ARBA00011028"/>
    </source>
</evidence>
<keyword evidence="4 7" id="KW-0732">Signal</keyword>
<dbReference type="GO" id="GO:0006829">
    <property type="term" value="P:zinc ion transport"/>
    <property type="evidence" value="ECO:0007669"/>
    <property type="project" value="UniProtKB-KW"/>
</dbReference>
<evidence type="ECO:0000256" key="5">
    <source>
        <dbReference type="ARBA" id="ARBA00022906"/>
    </source>
</evidence>
<evidence type="ECO:0000256" key="7">
    <source>
        <dbReference type="SAM" id="SignalP"/>
    </source>
</evidence>
<sequence>MSPRLTLTALPFLLAAGAATAEVPDVVTDIAALQSLAAQVMGDLGTPEALMEQGASPHGYALRPSEARALQQADVIFWTSPQLAPWLGEMIDRVAADAHSMPLATIEGTTVLELREGAGFERHVHGGEDEAHGHDDHDHDGEEEHADHDHADHDHDDHAHDDHAHDDHEHETHDDHDHDDHDHDDHAVAHDHDHEGPDAHAWLDPVNARVWLGAMAEELSALDPENAGTYRANAAAAQERIDVLLADVSAEMAPLSDLRFIVFHDAYQYFENRFGLQAAGAISLSDASAPSPARVREIQQVIATQEVSCVFSEPQFNPSLVETVLDGTDAHSAVIDPLGAAIPAGPDYYDRLIRDVAAAFVSCAAQ</sequence>
<accession>A0A0B5E6E6</accession>
<comment type="similarity">
    <text evidence="1">Belongs to the bacterial solute-binding protein 9 family.</text>
</comment>